<evidence type="ECO:0000313" key="2">
    <source>
        <dbReference type="Proteomes" id="UP000295722"/>
    </source>
</evidence>
<sequence length="67" mass="7495">MNDEANTIIDRLGGTTAVAKLFDIKPPSVHGWRSDGIPKYRLQFLRLVRPDVFEGLNEKSEDVQAPA</sequence>
<organism evidence="1 2">
    <name type="scientific">Paraburkholderia silviterrae</name>
    <dbReference type="NCBI Taxonomy" id="2528715"/>
    <lineage>
        <taxon>Bacteria</taxon>
        <taxon>Pseudomonadati</taxon>
        <taxon>Pseudomonadota</taxon>
        <taxon>Betaproteobacteria</taxon>
        <taxon>Burkholderiales</taxon>
        <taxon>Burkholderiaceae</taxon>
        <taxon>Paraburkholderia</taxon>
    </lineage>
</organism>
<dbReference type="AlphaFoldDB" id="A0A4R5MF60"/>
<gene>
    <name evidence="1" type="ORF">EYW47_00530</name>
</gene>
<reference evidence="1 2" key="1">
    <citation type="submission" date="2019-03" db="EMBL/GenBank/DDBJ databases">
        <title>Paraburkholderia sp. 4M-K11, isolated from subtropical forest soil.</title>
        <authorList>
            <person name="Gao Z.-H."/>
            <person name="Qiu L.-H."/>
        </authorList>
    </citation>
    <scope>NUCLEOTIDE SEQUENCE [LARGE SCALE GENOMIC DNA]</scope>
    <source>
        <strain evidence="1 2">4M-K11</strain>
    </source>
</reference>
<dbReference type="Gene3D" id="1.10.260.40">
    <property type="entry name" value="lambda repressor-like DNA-binding domains"/>
    <property type="match status" value="1"/>
</dbReference>
<name>A0A4R5MF60_9BURK</name>
<dbReference type="EMBL" id="SMRP01000001">
    <property type="protein sequence ID" value="TDG25891.1"/>
    <property type="molecule type" value="Genomic_DNA"/>
</dbReference>
<evidence type="ECO:0000313" key="1">
    <source>
        <dbReference type="EMBL" id="TDG25891.1"/>
    </source>
</evidence>
<accession>A0A4R5MF60</accession>
<comment type="caution">
    <text evidence="1">The sequence shown here is derived from an EMBL/GenBank/DDBJ whole genome shotgun (WGS) entry which is preliminary data.</text>
</comment>
<dbReference type="RefSeq" id="WP_133192943.1">
    <property type="nucleotide sequence ID" value="NZ_JBHUCW010000015.1"/>
</dbReference>
<dbReference type="Proteomes" id="UP000295722">
    <property type="component" value="Unassembled WGS sequence"/>
</dbReference>
<dbReference type="OrthoDB" id="8613254at2"/>
<keyword evidence="2" id="KW-1185">Reference proteome</keyword>
<dbReference type="InterPro" id="IPR010982">
    <property type="entry name" value="Lambda_DNA-bd_dom_sf"/>
</dbReference>
<protein>
    <submittedName>
        <fullName evidence="1">Uncharacterized protein</fullName>
    </submittedName>
</protein>
<dbReference type="SUPFAM" id="SSF47413">
    <property type="entry name" value="lambda repressor-like DNA-binding domains"/>
    <property type="match status" value="1"/>
</dbReference>
<dbReference type="GO" id="GO:0003677">
    <property type="term" value="F:DNA binding"/>
    <property type="evidence" value="ECO:0007669"/>
    <property type="project" value="InterPro"/>
</dbReference>
<proteinExistence type="predicted"/>